<dbReference type="NCBIfam" id="TIGR00368">
    <property type="entry name" value="YifB family Mg chelatase-like AAA ATPase"/>
    <property type="match status" value="1"/>
</dbReference>
<proteinExistence type="inferred from homology"/>
<dbReference type="AlphaFoldDB" id="A0A7C9TSC9"/>
<dbReference type="SUPFAM" id="SSF52540">
    <property type="entry name" value="P-loop containing nucleoside triphosphate hydrolases"/>
    <property type="match status" value="1"/>
</dbReference>
<dbReference type="Pfam" id="PF13335">
    <property type="entry name" value="Mg_chelatase_C"/>
    <property type="match status" value="1"/>
</dbReference>
<protein>
    <submittedName>
        <fullName evidence="3">YifB family Mg chelatase-like AAA ATPase</fullName>
    </submittedName>
</protein>
<gene>
    <name evidence="3" type="ORF">G3T37_09355</name>
</gene>
<evidence type="ECO:0000313" key="3">
    <source>
        <dbReference type="EMBL" id="NEM91563.1"/>
    </source>
</evidence>
<dbReference type="InterPro" id="IPR020568">
    <property type="entry name" value="Ribosomal_Su5_D2-typ_SF"/>
</dbReference>
<dbReference type="SUPFAM" id="SSF54211">
    <property type="entry name" value="Ribosomal protein S5 domain 2-like"/>
    <property type="match status" value="1"/>
</dbReference>
<dbReference type="InterPro" id="IPR025158">
    <property type="entry name" value="Mg_chelat-rel_C"/>
</dbReference>
<dbReference type="InterPro" id="IPR045006">
    <property type="entry name" value="CHLI-like"/>
</dbReference>
<evidence type="ECO:0000259" key="2">
    <source>
        <dbReference type="SMART" id="SM00382"/>
    </source>
</evidence>
<feature type="domain" description="AAA+ ATPase" evidence="2">
    <location>
        <begin position="214"/>
        <end position="397"/>
    </location>
</feature>
<dbReference type="Gene3D" id="3.30.230.10">
    <property type="match status" value="1"/>
</dbReference>
<dbReference type="Proteomes" id="UP000479756">
    <property type="component" value="Unassembled WGS sequence"/>
</dbReference>
<dbReference type="Gene3D" id="3.40.50.300">
    <property type="entry name" value="P-loop containing nucleotide triphosphate hydrolases"/>
    <property type="match status" value="1"/>
</dbReference>
<comment type="similarity">
    <text evidence="1">Belongs to the Mg-chelatase subunits D/I family. ComM subfamily.</text>
</comment>
<dbReference type="RefSeq" id="WP_163473348.1">
    <property type="nucleotide sequence ID" value="NZ_JAAGWZ010000002.1"/>
</dbReference>
<dbReference type="Pfam" id="PF01078">
    <property type="entry name" value="Mg_chelatase"/>
    <property type="match status" value="1"/>
</dbReference>
<keyword evidence="4" id="KW-1185">Reference proteome</keyword>
<dbReference type="EMBL" id="JAAGWZ010000002">
    <property type="protein sequence ID" value="NEM91563.1"/>
    <property type="molecule type" value="Genomic_DNA"/>
</dbReference>
<dbReference type="InterPro" id="IPR003593">
    <property type="entry name" value="AAA+_ATPase"/>
</dbReference>
<sequence length="508" mass="52306">MGLARTRAVSMVGMRGSMVEIEADLSSNLPGFVLIGLPDAALGEAKDRVRSAAANSGCPLPPRKITVNLSPAALPKHGSSFDLAIAVAVLGASGECDARSVGRVVHLGELGLDGRVRPVPGILPSVLAARRCGFERVMVPAGNLAEAALVPGIEAIGVASLREAAIRHGAELEPVRVEMIPAAAAEPSVQDDRDLADVVGNAEAVDAMLVAAAGGHHAFLLGPPGAGKTMLASRLPGLLPDLTPEAAIEVSSVRSLAGLPVGDALASRPPFEAPHHTASAAALIGGGSGVIRPGAAARAAHGVLFLDEAPEYPRSVLDTLRQPLESGSIEIHRAGAVATFPGQFQLVLAANPCPCGQFGSTGNSCTCPPNTRRRYLARLSGPLLDRVDIQLSVPRVTAARSLRSGGLSTAAARARVTDARGAAAARLRSTPWRTNARVSGAWLRSTRHTLAPGVTRPLDRALETGGLTMRGYERVLRVAWTIADLEGVSTPTAAHIGKALYLRKATAA</sequence>
<organism evidence="3 4">
    <name type="scientific">Galbitalea soli</name>
    <dbReference type="NCBI Taxonomy" id="1268042"/>
    <lineage>
        <taxon>Bacteria</taxon>
        <taxon>Bacillati</taxon>
        <taxon>Actinomycetota</taxon>
        <taxon>Actinomycetes</taxon>
        <taxon>Micrococcales</taxon>
        <taxon>Microbacteriaceae</taxon>
        <taxon>Galbitalea</taxon>
    </lineage>
</organism>
<evidence type="ECO:0000256" key="1">
    <source>
        <dbReference type="ARBA" id="ARBA00006354"/>
    </source>
</evidence>
<dbReference type="InterPro" id="IPR027417">
    <property type="entry name" value="P-loop_NTPase"/>
</dbReference>
<reference evidence="3 4" key="1">
    <citation type="journal article" date="2014" name="Int. J. Syst. Evol. Microbiol.">
        <title>Description of Galbitalea soli gen. nov., sp. nov., and Frondihabitans sucicola sp. nov.</title>
        <authorList>
            <person name="Kim S.J."/>
            <person name="Lim J.M."/>
            <person name="Ahn J.H."/>
            <person name="Weon H.Y."/>
            <person name="Hamada M."/>
            <person name="Suzuki K."/>
            <person name="Ahn T.Y."/>
            <person name="Kwon S.W."/>
        </authorList>
    </citation>
    <scope>NUCLEOTIDE SEQUENCE [LARGE SCALE GENOMIC DNA]</scope>
    <source>
        <strain evidence="3 4">NBRC 108727</strain>
    </source>
</reference>
<accession>A0A7C9TSC9</accession>
<evidence type="ECO:0000313" key="4">
    <source>
        <dbReference type="Proteomes" id="UP000479756"/>
    </source>
</evidence>
<dbReference type="PANTHER" id="PTHR32039">
    <property type="entry name" value="MAGNESIUM-CHELATASE SUBUNIT CHLI"/>
    <property type="match status" value="1"/>
</dbReference>
<dbReference type="InterPro" id="IPR004482">
    <property type="entry name" value="Mg_chelat-rel"/>
</dbReference>
<dbReference type="InterPro" id="IPR000523">
    <property type="entry name" value="Mg_chelatse_chII-like_cat_dom"/>
</dbReference>
<dbReference type="Pfam" id="PF13541">
    <property type="entry name" value="ChlI"/>
    <property type="match status" value="1"/>
</dbReference>
<dbReference type="InterPro" id="IPR014721">
    <property type="entry name" value="Ribsml_uS5_D2-typ_fold_subgr"/>
</dbReference>
<name>A0A7C9TSC9_9MICO</name>
<comment type="caution">
    <text evidence="3">The sequence shown here is derived from an EMBL/GenBank/DDBJ whole genome shotgun (WGS) entry which is preliminary data.</text>
</comment>
<dbReference type="PANTHER" id="PTHR32039:SF7">
    <property type="entry name" value="COMPETENCE PROTEIN COMM"/>
    <property type="match status" value="1"/>
</dbReference>
<dbReference type="SMART" id="SM00382">
    <property type="entry name" value="AAA"/>
    <property type="match status" value="1"/>
</dbReference>
<dbReference type="GO" id="GO:0005524">
    <property type="term" value="F:ATP binding"/>
    <property type="evidence" value="ECO:0007669"/>
    <property type="project" value="InterPro"/>
</dbReference>